<dbReference type="InterPro" id="IPR001347">
    <property type="entry name" value="SIS_dom"/>
</dbReference>
<feature type="domain" description="SIS" evidence="1">
    <location>
        <begin position="34"/>
        <end position="195"/>
    </location>
</feature>
<evidence type="ECO:0000259" key="1">
    <source>
        <dbReference type="PROSITE" id="PS51464"/>
    </source>
</evidence>
<dbReference type="EMBL" id="LR134510">
    <property type="protein sequence ID" value="VEJ08640.1"/>
    <property type="molecule type" value="Genomic_DNA"/>
</dbReference>
<dbReference type="AlphaFoldDB" id="A0A448TRP8"/>
<proteinExistence type="predicted"/>
<name>A0A448TRP8_9PAST</name>
<dbReference type="PROSITE" id="PS51464">
    <property type="entry name" value="SIS"/>
    <property type="match status" value="1"/>
</dbReference>
<gene>
    <name evidence="2" type="primary">diaA</name>
    <name evidence="2" type="ORF">NCTC12871_00042</name>
</gene>
<dbReference type="Proteomes" id="UP000279799">
    <property type="component" value="Chromosome"/>
</dbReference>
<dbReference type="KEGG" id="adp:NCTC12871_00042"/>
<sequence length="195" mass="21885">MLEKINHLYAESIQSQISASKLLPEVIVNAAQTMVDTLLNEKKIIVCGQGRAYANAQFLVTNLLHKYEITRPSFPAVLLSLDGVLASAIYADNSEDNLYLRQFETLAESGDLLVVFAPCGNENHLFNLMHCANNRELRIIVLTGSNNDHVKGFLTEQDLEISVPVHKESRILEQHLFITNSLCELIDYSLFAHNM</sequence>
<dbReference type="GO" id="GO:1901135">
    <property type="term" value="P:carbohydrate derivative metabolic process"/>
    <property type="evidence" value="ECO:0007669"/>
    <property type="project" value="InterPro"/>
</dbReference>
<dbReference type="PANTHER" id="PTHR30390">
    <property type="entry name" value="SEDOHEPTULOSE 7-PHOSPHATE ISOMERASE / DNAA INITIATOR-ASSOCIATING FACTOR FOR REPLICATION INITIATION"/>
    <property type="match status" value="1"/>
</dbReference>
<keyword evidence="3" id="KW-1185">Reference proteome</keyword>
<organism evidence="2 3">
    <name type="scientific">Actinobacillus delphinicola</name>
    <dbReference type="NCBI Taxonomy" id="51161"/>
    <lineage>
        <taxon>Bacteria</taxon>
        <taxon>Pseudomonadati</taxon>
        <taxon>Pseudomonadota</taxon>
        <taxon>Gammaproteobacteria</taxon>
        <taxon>Pasteurellales</taxon>
        <taxon>Pasteurellaceae</taxon>
        <taxon>Actinobacillus</taxon>
    </lineage>
</organism>
<dbReference type="RefSeq" id="WP_126597892.1">
    <property type="nucleotide sequence ID" value="NZ_LR134510.1"/>
</dbReference>
<dbReference type="InterPro" id="IPR035461">
    <property type="entry name" value="GmhA/DiaA"/>
</dbReference>
<dbReference type="GO" id="GO:0097367">
    <property type="term" value="F:carbohydrate derivative binding"/>
    <property type="evidence" value="ECO:0007669"/>
    <property type="project" value="InterPro"/>
</dbReference>
<accession>A0A448TRP8</accession>
<evidence type="ECO:0000313" key="2">
    <source>
        <dbReference type="EMBL" id="VEJ08640.1"/>
    </source>
</evidence>
<dbReference type="SUPFAM" id="SSF53697">
    <property type="entry name" value="SIS domain"/>
    <property type="match status" value="1"/>
</dbReference>
<reference evidence="2 3" key="1">
    <citation type="submission" date="2018-12" db="EMBL/GenBank/DDBJ databases">
        <authorList>
            <consortium name="Pathogen Informatics"/>
        </authorList>
    </citation>
    <scope>NUCLEOTIDE SEQUENCE [LARGE SCALE GENOMIC DNA]</scope>
    <source>
        <strain evidence="2 3">NCTC12871</strain>
    </source>
</reference>
<dbReference type="InterPro" id="IPR050099">
    <property type="entry name" value="SIS_GmhA/DiaA_subfam"/>
</dbReference>
<dbReference type="PANTHER" id="PTHR30390:SF6">
    <property type="entry name" value="DNAA INITIATOR-ASSOCIATING PROTEIN DIAA"/>
    <property type="match status" value="1"/>
</dbReference>
<protein>
    <submittedName>
        <fullName evidence="2">GmhA protein</fullName>
    </submittedName>
</protein>
<dbReference type="CDD" id="cd05006">
    <property type="entry name" value="SIS_GmhA"/>
    <property type="match status" value="1"/>
</dbReference>
<dbReference type="Pfam" id="PF13580">
    <property type="entry name" value="SIS_2"/>
    <property type="match status" value="1"/>
</dbReference>
<dbReference type="InterPro" id="IPR046348">
    <property type="entry name" value="SIS_dom_sf"/>
</dbReference>
<dbReference type="OrthoDB" id="9810929at2"/>
<dbReference type="Gene3D" id="3.40.50.10490">
    <property type="entry name" value="Glucose-6-phosphate isomerase like protein, domain 1"/>
    <property type="match status" value="1"/>
</dbReference>
<evidence type="ECO:0000313" key="3">
    <source>
        <dbReference type="Proteomes" id="UP000279799"/>
    </source>
</evidence>